<evidence type="ECO:0000256" key="1">
    <source>
        <dbReference type="ARBA" id="ARBA00000085"/>
    </source>
</evidence>
<dbReference type="SUPFAM" id="SSF55874">
    <property type="entry name" value="ATPase domain of HSP90 chaperone/DNA topoisomerase II/histidine kinase"/>
    <property type="match status" value="1"/>
</dbReference>
<evidence type="ECO:0000256" key="5">
    <source>
        <dbReference type="ARBA" id="ARBA00022777"/>
    </source>
</evidence>
<protein>
    <recommendedName>
        <fullName evidence="2">histidine kinase</fullName>
        <ecNumber evidence="2">2.7.13.3</ecNumber>
    </recommendedName>
</protein>
<dbReference type="RefSeq" id="WP_161818828.1">
    <property type="nucleotide sequence ID" value="NZ_JAACJS010000015.1"/>
</dbReference>
<evidence type="ECO:0000256" key="6">
    <source>
        <dbReference type="PROSITE-ProRule" id="PRU00169"/>
    </source>
</evidence>
<dbReference type="Pfam" id="PF00072">
    <property type="entry name" value="Response_reg"/>
    <property type="match status" value="1"/>
</dbReference>
<keyword evidence="4" id="KW-0808">Transferase</keyword>
<dbReference type="SMART" id="SM00387">
    <property type="entry name" value="HATPase_c"/>
    <property type="match status" value="1"/>
</dbReference>
<evidence type="ECO:0000256" key="4">
    <source>
        <dbReference type="ARBA" id="ARBA00022679"/>
    </source>
</evidence>
<comment type="caution">
    <text evidence="10">The sequence shown here is derived from an EMBL/GenBank/DDBJ whole genome shotgun (WGS) entry which is preliminary data.</text>
</comment>
<reference evidence="10 11" key="1">
    <citation type="submission" date="2020-01" db="EMBL/GenBank/DDBJ databases">
        <title>Genome analysis.</title>
        <authorList>
            <person name="Wu S."/>
            <person name="Wang G."/>
        </authorList>
    </citation>
    <scope>NUCLEOTIDE SEQUENCE [LARGE SCALE GENOMIC DNA]</scope>
    <source>
        <strain evidence="10 11">SYL130</strain>
    </source>
</reference>
<evidence type="ECO:0000256" key="3">
    <source>
        <dbReference type="ARBA" id="ARBA00022553"/>
    </source>
</evidence>
<dbReference type="PROSITE" id="PS50110">
    <property type="entry name" value="RESPONSE_REGULATORY"/>
    <property type="match status" value="1"/>
</dbReference>
<dbReference type="SMART" id="SM00448">
    <property type="entry name" value="REC"/>
    <property type="match status" value="1"/>
</dbReference>
<dbReference type="SMART" id="SM00388">
    <property type="entry name" value="HisKA"/>
    <property type="match status" value="1"/>
</dbReference>
<feature type="domain" description="Response regulatory" evidence="9">
    <location>
        <begin position="1"/>
        <end position="118"/>
    </location>
</feature>
<dbReference type="InterPro" id="IPR005467">
    <property type="entry name" value="His_kinase_dom"/>
</dbReference>
<dbReference type="SUPFAM" id="SSF52172">
    <property type="entry name" value="CheY-like"/>
    <property type="match status" value="1"/>
</dbReference>
<dbReference type="PRINTS" id="PR00344">
    <property type="entry name" value="BCTRLSENSOR"/>
</dbReference>
<organism evidence="10 11">
    <name type="scientific">Sediminibacterium roseum</name>
    <dbReference type="NCBI Taxonomy" id="1978412"/>
    <lineage>
        <taxon>Bacteria</taxon>
        <taxon>Pseudomonadati</taxon>
        <taxon>Bacteroidota</taxon>
        <taxon>Chitinophagia</taxon>
        <taxon>Chitinophagales</taxon>
        <taxon>Chitinophagaceae</taxon>
        <taxon>Sediminibacterium</taxon>
    </lineage>
</organism>
<dbReference type="InterPro" id="IPR011006">
    <property type="entry name" value="CheY-like_superfamily"/>
</dbReference>
<gene>
    <name evidence="10" type="ORF">GWC95_11280</name>
</gene>
<evidence type="ECO:0000256" key="7">
    <source>
        <dbReference type="SAM" id="Coils"/>
    </source>
</evidence>
<keyword evidence="7" id="KW-0175">Coiled coil</keyword>
<dbReference type="PANTHER" id="PTHR42878">
    <property type="entry name" value="TWO-COMPONENT HISTIDINE KINASE"/>
    <property type="match status" value="1"/>
</dbReference>
<keyword evidence="5" id="KW-0418">Kinase</keyword>
<dbReference type="Gene3D" id="3.40.50.2300">
    <property type="match status" value="1"/>
</dbReference>
<dbReference type="InterPro" id="IPR036097">
    <property type="entry name" value="HisK_dim/P_sf"/>
</dbReference>
<dbReference type="CDD" id="cd00082">
    <property type="entry name" value="HisKA"/>
    <property type="match status" value="1"/>
</dbReference>
<keyword evidence="3 6" id="KW-0597">Phosphoprotein</keyword>
<dbReference type="Gene3D" id="1.10.287.130">
    <property type="match status" value="1"/>
</dbReference>
<name>A0ABW9ZTN8_9BACT</name>
<evidence type="ECO:0000256" key="2">
    <source>
        <dbReference type="ARBA" id="ARBA00012438"/>
    </source>
</evidence>
<dbReference type="InterPro" id="IPR004358">
    <property type="entry name" value="Sig_transdc_His_kin-like_C"/>
</dbReference>
<dbReference type="Pfam" id="PF02518">
    <property type="entry name" value="HATPase_c"/>
    <property type="match status" value="1"/>
</dbReference>
<dbReference type="Gene3D" id="3.30.565.10">
    <property type="entry name" value="Histidine kinase-like ATPase, C-terminal domain"/>
    <property type="match status" value="1"/>
</dbReference>
<dbReference type="Pfam" id="PF00512">
    <property type="entry name" value="HisKA"/>
    <property type="match status" value="1"/>
</dbReference>
<evidence type="ECO:0000259" key="8">
    <source>
        <dbReference type="PROSITE" id="PS50109"/>
    </source>
</evidence>
<keyword evidence="11" id="KW-1185">Reference proteome</keyword>
<dbReference type="EC" id="2.7.13.3" evidence="2"/>
<dbReference type="InterPro" id="IPR003594">
    <property type="entry name" value="HATPase_dom"/>
</dbReference>
<dbReference type="InterPro" id="IPR003661">
    <property type="entry name" value="HisK_dim/P_dom"/>
</dbReference>
<dbReference type="InterPro" id="IPR036890">
    <property type="entry name" value="HATPase_C_sf"/>
</dbReference>
<dbReference type="Proteomes" id="UP000753802">
    <property type="component" value="Unassembled WGS sequence"/>
</dbReference>
<dbReference type="PROSITE" id="PS50109">
    <property type="entry name" value="HIS_KIN"/>
    <property type="match status" value="1"/>
</dbReference>
<accession>A0ABW9ZTN8</accession>
<comment type="catalytic activity">
    <reaction evidence="1">
        <text>ATP + protein L-histidine = ADP + protein N-phospho-L-histidine.</text>
        <dbReference type="EC" id="2.7.13.3"/>
    </reaction>
</comment>
<evidence type="ECO:0000313" key="10">
    <source>
        <dbReference type="EMBL" id="NCI50508.1"/>
    </source>
</evidence>
<dbReference type="InterPro" id="IPR001789">
    <property type="entry name" value="Sig_transdc_resp-reg_receiver"/>
</dbReference>
<sequence length="423" mass="47676">MILIVDDRKENILSLKSILELHKFEVDTAASGEEALRKILRSDYELVILDVQMPGMDGFEVAEAISGYSKSKDIPIIFLTAVSIDKRFIQKGYKSGGIDYVTKPFDPDILLLKVKTFSRLHDQNKKLHDIQLELRQEIEFRKDAEQQLNAMNQSLEQKIAERTENLVSANAELAKKNLELQQFAYIASHDLKEPLRKIQIFGNLIKDKIITPGEKSELYVQKVIHSADRMSALVNDVLAYSAIDIPKKFEPVDLNKVLHEIINDFEILIEEKNAVISKNNLPVVEMIPIQARQLLQNLVANAIKFSRDGVNPMIAVNAELIEEKDWNAQPVDVSRAKYCIITVKDNGIGFQDEYSDKIFSIFQRLHSSDAFEGTGIGLAIAKKITETHKGFITAKSEPGKGSAFSVLLPLHQTDPSEYQTTNA</sequence>
<evidence type="ECO:0000259" key="9">
    <source>
        <dbReference type="PROSITE" id="PS50110"/>
    </source>
</evidence>
<dbReference type="InterPro" id="IPR050351">
    <property type="entry name" value="BphY/WalK/GraS-like"/>
</dbReference>
<dbReference type="EMBL" id="JAACJS010000015">
    <property type="protein sequence ID" value="NCI50508.1"/>
    <property type="molecule type" value="Genomic_DNA"/>
</dbReference>
<evidence type="ECO:0000313" key="11">
    <source>
        <dbReference type="Proteomes" id="UP000753802"/>
    </source>
</evidence>
<proteinExistence type="predicted"/>
<feature type="coiled-coil region" evidence="7">
    <location>
        <begin position="141"/>
        <end position="172"/>
    </location>
</feature>
<dbReference type="SUPFAM" id="SSF47384">
    <property type="entry name" value="Homodimeric domain of signal transducing histidine kinase"/>
    <property type="match status" value="1"/>
</dbReference>
<feature type="domain" description="Histidine kinase" evidence="8">
    <location>
        <begin position="186"/>
        <end position="412"/>
    </location>
</feature>
<dbReference type="PANTHER" id="PTHR42878:SF15">
    <property type="entry name" value="BACTERIOPHYTOCHROME"/>
    <property type="match status" value="1"/>
</dbReference>
<feature type="modified residue" description="4-aspartylphosphate" evidence="6">
    <location>
        <position position="50"/>
    </location>
</feature>